<name>X0T7F7_9ZZZZ</name>
<feature type="non-terminal residue" evidence="1">
    <location>
        <position position="1"/>
    </location>
</feature>
<dbReference type="AlphaFoldDB" id="X0T7F7"/>
<evidence type="ECO:0000313" key="1">
    <source>
        <dbReference type="EMBL" id="GAF83271.1"/>
    </source>
</evidence>
<comment type="caution">
    <text evidence="1">The sequence shown here is derived from an EMBL/GenBank/DDBJ whole genome shotgun (WGS) entry which is preliminary data.</text>
</comment>
<organism evidence="1">
    <name type="scientific">marine sediment metagenome</name>
    <dbReference type="NCBI Taxonomy" id="412755"/>
    <lineage>
        <taxon>unclassified sequences</taxon>
        <taxon>metagenomes</taxon>
        <taxon>ecological metagenomes</taxon>
    </lineage>
</organism>
<gene>
    <name evidence="1" type="ORF">S01H1_09338</name>
</gene>
<accession>X0T7F7</accession>
<protein>
    <submittedName>
        <fullName evidence="1">Uncharacterized protein</fullName>
    </submittedName>
</protein>
<proteinExistence type="predicted"/>
<reference evidence="1" key="1">
    <citation type="journal article" date="2014" name="Front. Microbiol.">
        <title>High frequency of phylogenetically diverse reductive dehalogenase-homologous genes in deep subseafloor sedimentary metagenomes.</title>
        <authorList>
            <person name="Kawai M."/>
            <person name="Futagami T."/>
            <person name="Toyoda A."/>
            <person name="Takaki Y."/>
            <person name="Nishi S."/>
            <person name="Hori S."/>
            <person name="Arai W."/>
            <person name="Tsubouchi T."/>
            <person name="Morono Y."/>
            <person name="Uchiyama I."/>
            <person name="Ito T."/>
            <person name="Fujiyama A."/>
            <person name="Inagaki F."/>
            <person name="Takami H."/>
        </authorList>
    </citation>
    <scope>NUCLEOTIDE SEQUENCE</scope>
    <source>
        <strain evidence="1">Expedition CK06-06</strain>
    </source>
</reference>
<dbReference type="EMBL" id="BARS01004776">
    <property type="protein sequence ID" value="GAF83271.1"/>
    <property type="molecule type" value="Genomic_DNA"/>
</dbReference>
<sequence>HESANAHSLDVPISRETITLMLILDPYLLDGINRIRQEKILSLNAII</sequence>